<name>A0A2T0YSV5_9MICC</name>
<evidence type="ECO:0000256" key="2">
    <source>
        <dbReference type="ARBA" id="ARBA00013263"/>
    </source>
</evidence>
<dbReference type="InterPro" id="IPR011053">
    <property type="entry name" value="Single_hybrid_motif"/>
</dbReference>
<dbReference type="SUPFAM" id="SSF52440">
    <property type="entry name" value="PreATP-grasp domain"/>
    <property type="match status" value="1"/>
</dbReference>
<evidence type="ECO:0000256" key="3">
    <source>
        <dbReference type="ARBA" id="ARBA00022598"/>
    </source>
</evidence>
<comment type="caution">
    <text evidence="11">The sequence shown here is derived from an EMBL/GenBank/DDBJ whole genome shotgun (WGS) entry which is preliminary data.</text>
</comment>
<dbReference type="InterPro" id="IPR011764">
    <property type="entry name" value="Biotin_carboxylation_dom"/>
</dbReference>
<proteinExistence type="predicted"/>
<evidence type="ECO:0000313" key="11">
    <source>
        <dbReference type="EMBL" id="PRZ18528.1"/>
    </source>
</evidence>
<dbReference type="FunFam" id="3.40.50.20:FF:000010">
    <property type="entry name" value="Propionyl-CoA carboxylase subunit alpha"/>
    <property type="match status" value="1"/>
</dbReference>
<dbReference type="PROSITE" id="PS50968">
    <property type="entry name" value="BIOTINYL_LIPOYL"/>
    <property type="match status" value="1"/>
</dbReference>
<dbReference type="EMBL" id="PVTY01000002">
    <property type="protein sequence ID" value="PRZ18528.1"/>
    <property type="molecule type" value="Genomic_DNA"/>
</dbReference>
<reference evidence="11 12" key="1">
    <citation type="submission" date="2018-03" db="EMBL/GenBank/DDBJ databases">
        <title>Comparative analysis of microorganisms from saline springs in Andes Mountain Range, Colombia.</title>
        <authorList>
            <person name="Rubin E."/>
        </authorList>
    </citation>
    <scope>NUCLEOTIDE SEQUENCE [LARGE SCALE GENOMIC DNA]</scope>
    <source>
        <strain evidence="11 12">CG 35</strain>
    </source>
</reference>
<dbReference type="InterPro" id="IPR013815">
    <property type="entry name" value="ATP_grasp_subdomain_1"/>
</dbReference>
<evidence type="ECO:0000256" key="7">
    <source>
        <dbReference type="PROSITE-ProRule" id="PRU00409"/>
    </source>
</evidence>
<dbReference type="GO" id="GO:0005524">
    <property type="term" value="F:ATP binding"/>
    <property type="evidence" value="ECO:0007669"/>
    <property type="project" value="UniProtKB-UniRule"/>
</dbReference>
<dbReference type="InterPro" id="IPR005479">
    <property type="entry name" value="CPAse_ATP-bd"/>
</dbReference>
<dbReference type="PANTHER" id="PTHR18866">
    <property type="entry name" value="CARBOXYLASE:PYRUVATE/ACETYL-COA/PROPIONYL-COA CARBOXYLASE"/>
    <property type="match status" value="1"/>
</dbReference>
<dbReference type="Gene3D" id="2.40.50.100">
    <property type="match status" value="1"/>
</dbReference>
<protein>
    <recommendedName>
        <fullName evidence="2">biotin carboxylase</fullName>
        <ecNumber evidence="2">6.3.4.14</ecNumber>
    </recommendedName>
</protein>
<dbReference type="Gene3D" id="3.30.1490.20">
    <property type="entry name" value="ATP-grasp fold, A domain"/>
    <property type="match status" value="1"/>
</dbReference>
<dbReference type="PANTHER" id="PTHR18866:SF33">
    <property type="entry name" value="METHYLCROTONOYL-COA CARBOXYLASE SUBUNIT ALPHA, MITOCHONDRIAL-RELATED"/>
    <property type="match status" value="1"/>
</dbReference>
<evidence type="ECO:0000259" key="9">
    <source>
        <dbReference type="PROSITE" id="PS50975"/>
    </source>
</evidence>
<dbReference type="SUPFAM" id="SSF51246">
    <property type="entry name" value="Rudiment single hybrid motif"/>
    <property type="match status" value="1"/>
</dbReference>
<keyword evidence="4 7" id="KW-0547">Nucleotide-binding</keyword>
<dbReference type="PROSITE" id="PS00188">
    <property type="entry name" value="BIOTIN"/>
    <property type="match status" value="1"/>
</dbReference>
<evidence type="ECO:0000256" key="4">
    <source>
        <dbReference type="ARBA" id="ARBA00022741"/>
    </source>
</evidence>
<keyword evidence="12" id="KW-1185">Reference proteome</keyword>
<dbReference type="Pfam" id="PF02786">
    <property type="entry name" value="CPSase_L_D2"/>
    <property type="match status" value="1"/>
</dbReference>
<dbReference type="Pfam" id="PF00364">
    <property type="entry name" value="Biotin_lipoyl"/>
    <property type="match status" value="1"/>
</dbReference>
<dbReference type="InterPro" id="IPR005481">
    <property type="entry name" value="BC-like_N"/>
</dbReference>
<sequence>MKRILIANRGEIAVRIIRSARESGYTAAAVYADQDADSLHVQLADTAVALQGTTPAQTYLDQQKLLDAAREVDADAIHPGYGFLSENADFARAVIAAGLTWIGPKPETIETLGNKVTARALAVKVGAPLVPGTDGPVAGGEEIRAFVAEHGLPVAIKAAHGGGGRGMRIVREESEIDEAFASAVREAESAFGRGECFVERFLDRPRHVEAQVLADTQGNVVVVGTRDCSLQRRNQKLVEEAPAPFLSEDQRADIHRSARAICAEAGYVGAGTVEYLLSPGQGEQPGLLSFLEVNTRLQVEHPVTEETSGVDLVAEQLRIAEGEPLRFTEDPQPRGHSVEFRLNAEEPAQGFLPTPGPVTLFAPPTGPGIRVDTGVRSGDEISGAFDSMLAKLVVTGPDRNTTLRRARMALDEMRIEGLPTVLPFHRQVLEAEDFLAVDGPDSFGVHTRWIETEFEAAYGESMVDSEHLAAALRHREHRMRRTTVEIDGRAVSLGLPAALLALLGSGSGAGTPEDDADSAPAETAPGAVVTKLAGSLVNFAVEDGVEVSAGDPVAVVEAMKMESTVTAPRGGRFRREDLAPGAALQAGQVLGTIE</sequence>
<evidence type="ECO:0000256" key="5">
    <source>
        <dbReference type="ARBA" id="ARBA00022840"/>
    </source>
</evidence>
<dbReference type="AlphaFoldDB" id="A0A2T0YSV5"/>
<dbReference type="PROSITE" id="PS50975">
    <property type="entry name" value="ATP_GRASP"/>
    <property type="match status" value="1"/>
</dbReference>
<dbReference type="FunFam" id="3.30.1490.20:FF:000018">
    <property type="entry name" value="Biotin carboxylase"/>
    <property type="match status" value="1"/>
</dbReference>
<keyword evidence="5 7" id="KW-0067">ATP-binding</keyword>
<dbReference type="OrthoDB" id="9760256at2"/>
<gene>
    <name evidence="11" type="ORF">BCL67_102193</name>
</gene>
<dbReference type="SUPFAM" id="SSF56059">
    <property type="entry name" value="Glutathione synthetase ATP-binding domain-like"/>
    <property type="match status" value="1"/>
</dbReference>
<dbReference type="PROSITE" id="PS00867">
    <property type="entry name" value="CPSASE_2"/>
    <property type="match status" value="1"/>
</dbReference>
<dbReference type="Proteomes" id="UP000238217">
    <property type="component" value="Unassembled WGS sequence"/>
</dbReference>
<feature type="domain" description="ATP-grasp" evidence="9">
    <location>
        <begin position="119"/>
        <end position="321"/>
    </location>
</feature>
<dbReference type="EC" id="6.3.4.14" evidence="2"/>
<keyword evidence="3" id="KW-0436">Ligase</keyword>
<dbReference type="InterPro" id="IPR000089">
    <property type="entry name" value="Biotin_lipoyl"/>
</dbReference>
<dbReference type="InterPro" id="IPR016185">
    <property type="entry name" value="PreATP-grasp_dom_sf"/>
</dbReference>
<evidence type="ECO:0000256" key="6">
    <source>
        <dbReference type="ARBA" id="ARBA00023267"/>
    </source>
</evidence>
<dbReference type="SUPFAM" id="SSF51230">
    <property type="entry name" value="Single hybrid motif"/>
    <property type="match status" value="1"/>
</dbReference>
<dbReference type="Gene3D" id="3.30.470.20">
    <property type="entry name" value="ATP-grasp fold, B domain"/>
    <property type="match status" value="1"/>
</dbReference>
<feature type="domain" description="Biotin carboxylation" evidence="10">
    <location>
        <begin position="1"/>
        <end position="449"/>
    </location>
</feature>
<feature type="domain" description="Lipoyl-binding" evidence="8">
    <location>
        <begin position="519"/>
        <end position="594"/>
    </location>
</feature>
<dbReference type="InterPro" id="IPR011054">
    <property type="entry name" value="Rudment_hybrid_motif"/>
</dbReference>
<keyword evidence="6" id="KW-0092">Biotin</keyword>
<evidence type="ECO:0000259" key="8">
    <source>
        <dbReference type="PROSITE" id="PS50968"/>
    </source>
</evidence>
<organism evidence="11 12">
    <name type="scientific">Nesterenkonia sandarakina</name>
    <dbReference type="NCBI Taxonomy" id="272918"/>
    <lineage>
        <taxon>Bacteria</taxon>
        <taxon>Bacillati</taxon>
        <taxon>Actinomycetota</taxon>
        <taxon>Actinomycetes</taxon>
        <taxon>Micrococcales</taxon>
        <taxon>Micrococcaceae</taxon>
        <taxon>Nesterenkonia</taxon>
    </lineage>
</organism>
<comment type="cofactor">
    <cofactor evidence="1">
        <name>biotin</name>
        <dbReference type="ChEBI" id="CHEBI:57586"/>
    </cofactor>
</comment>
<dbReference type="RefSeq" id="WP_106121879.1">
    <property type="nucleotide sequence ID" value="NZ_PVTY01000002.1"/>
</dbReference>
<dbReference type="Pfam" id="PF02785">
    <property type="entry name" value="Biotin_carb_C"/>
    <property type="match status" value="1"/>
</dbReference>
<evidence type="ECO:0000259" key="10">
    <source>
        <dbReference type="PROSITE" id="PS50979"/>
    </source>
</evidence>
<dbReference type="Gene3D" id="3.40.50.20">
    <property type="match status" value="1"/>
</dbReference>
<dbReference type="PROSITE" id="PS50979">
    <property type="entry name" value="BC"/>
    <property type="match status" value="1"/>
</dbReference>
<dbReference type="InterPro" id="IPR005482">
    <property type="entry name" value="Biotin_COase_C"/>
</dbReference>
<dbReference type="InterPro" id="IPR011761">
    <property type="entry name" value="ATP-grasp"/>
</dbReference>
<accession>A0A2T0YSV5</accession>
<dbReference type="Pfam" id="PF00289">
    <property type="entry name" value="Biotin_carb_N"/>
    <property type="match status" value="1"/>
</dbReference>
<evidence type="ECO:0000313" key="12">
    <source>
        <dbReference type="Proteomes" id="UP000238217"/>
    </source>
</evidence>
<dbReference type="CDD" id="cd06850">
    <property type="entry name" value="biotinyl_domain"/>
    <property type="match status" value="1"/>
</dbReference>
<evidence type="ECO:0000256" key="1">
    <source>
        <dbReference type="ARBA" id="ARBA00001953"/>
    </source>
</evidence>
<dbReference type="SMART" id="SM00878">
    <property type="entry name" value="Biotin_carb_C"/>
    <property type="match status" value="1"/>
</dbReference>
<dbReference type="InterPro" id="IPR050856">
    <property type="entry name" value="Biotin_carboxylase_complex"/>
</dbReference>
<dbReference type="InterPro" id="IPR001882">
    <property type="entry name" value="Biotin_BS"/>
</dbReference>
<dbReference type="GO" id="GO:0046872">
    <property type="term" value="F:metal ion binding"/>
    <property type="evidence" value="ECO:0007669"/>
    <property type="project" value="InterPro"/>
</dbReference>
<dbReference type="GO" id="GO:0004075">
    <property type="term" value="F:biotin carboxylase activity"/>
    <property type="evidence" value="ECO:0007669"/>
    <property type="project" value="UniProtKB-EC"/>
</dbReference>